<dbReference type="AlphaFoldDB" id="A0A9Q3WJX6"/>
<organism evidence="1 2">
    <name type="scientific">Ruegeria pomeroyi</name>
    <dbReference type="NCBI Taxonomy" id="89184"/>
    <lineage>
        <taxon>Bacteria</taxon>
        <taxon>Pseudomonadati</taxon>
        <taxon>Pseudomonadota</taxon>
        <taxon>Alphaproteobacteria</taxon>
        <taxon>Rhodobacterales</taxon>
        <taxon>Roseobacteraceae</taxon>
        <taxon>Ruegeria</taxon>
    </lineage>
</organism>
<evidence type="ECO:0000313" key="1">
    <source>
        <dbReference type="EMBL" id="MCE8536873.1"/>
    </source>
</evidence>
<protein>
    <submittedName>
        <fullName evidence="1">Uncharacterized protein</fullName>
    </submittedName>
</protein>
<proteinExistence type="predicted"/>
<accession>A0A9Q3WJX6</accession>
<dbReference type="RefSeq" id="WP_234218695.1">
    <property type="nucleotide sequence ID" value="NZ_JAGQAF010000003.1"/>
</dbReference>
<dbReference type="EMBL" id="JAGQAF010000003">
    <property type="protein sequence ID" value="MCE8536873.1"/>
    <property type="molecule type" value="Genomic_DNA"/>
</dbReference>
<dbReference type="Proteomes" id="UP000813672">
    <property type="component" value="Unassembled WGS sequence"/>
</dbReference>
<comment type="caution">
    <text evidence="1">The sequence shown here is derived from an EMBL/GenBank/DDBJ whole genome shotgun (WGS) entry which is preliminary data.</text>
</comment>
<sequence>MKNLNKNSPQSRRICETRINYAKLKEDGACAAINAREELKSPVSERSQKPAHPLEADDCRRAPAHRQEKEVAEMKDMTTGHGFDGAPLLAKALGMALEAPPKKTLLIDVARYEAYLDDPAMSREDKEQMLLAIWQFVVCFVDLGYEVGPLQLACGEVAETEGFGGTSGQDVVSSEHHTLSDTFNQVAGS</sequence>
<reference evidence="1" key="1">
    <citation type="journal article" date="2021" name="Environ. Microbiol.">
        <title>Cryptic niche differentiation of novel sediment ecotypes of Rugeria pomeroyi correlates with nitrate respiration.</title>
        <authorList>
            <person name="Lin X."/>
            <person name="McNichol J."/>
            <person name="Chu X."/>
            <person name="Qian Y."/>
            <person name="Luo H."/>
        </authorList>
    </citation>
    <scope>NUCLEOTIDE SEQUENCE</scope>
    <source>
        <strain evidence="1">SZCCDBB064</strain>
    </source>
</reference>
<evidence type="ECO:0000313" key="2">
    <source>
        <dbReference type="Proteomes" id="UP000813672"/>
    </source>
</evidence>
<name>A0A9Q3WJX6_9RHOB</name>
<gene>
    <name evidence="1" type="ORF">KBY27_05350</name>
</gene>